<feature type="domain" description="FANCI helical" evidence="4">
    <location>
        <begin position="562"/>
        <end position="762"/>
    </location>
</feature>
<feature type="domain" description="FANCI solenoid 2" evidence="2">
    <location>
        <begin position="357"/>
        <end position="519"/>
    </location>
</feature>
<dbReference type="Pfam" id="PF14676">
    <property type="entry name" value="FANCI_S2"/>
    <property type="match status" value="1"/>
</dbReference>
<dbReference type="Pfam" id="PF14680">
    <property type="entry name" value="FANCI_HD2"/>
    <property type="match status" value="1"/>
</dbReference>
<dbReference type="Pfam" id="PF14678">
    <property type="entry name" value="FANCI_S4"/>
    <property type="match status" value="1"/>
</dbReference>
<name>A0A1D1ZNG5_AUXPR</name>
<organism evidence="5">
    <name type="scientific">Auxenochlorella protothecoides</name>
    <name type="common">Green microalga</name>
    <name type="synonym">Chlorella protothecoides</name>
    <dbReference type="NCBI Taxonomy" id="3075"/>
    <lineage>
        <taxon>Eukaryota</taxon>
        <taxon>Viridiplantae</taxon>
        <taxon>Chlorophyta</taxon>
        <taxon>core chlorophytes</taxon>
        <taxon>Trebouxiophyceae</taxon>
        <taxon>Chlorellales</taxon>
        <taxon>Chlorellaceae</taxon>
        <taxon>Auxenochlorella</taxon>
    </lineage>
</organism>
<evidence type="ECO:0000313" key="5">
    <source>
        <dbReference type="EMBL" id="JAT68255.1"/>
    </source>
</evidence>
<accession>A0A1D1ZNG5</accession>
<dbReference type="InterPro" id="IPR029312">
    <property type="entry name" value="FANCI_HD2"/>
</dbReference>
<dbReference type="InterPro" id="IPR029314">
    <property type="entry name" value="FANCI_S4"/>
</dbReference>
<evidence type="ECO:0000259" key="2">
    <source>
        <dbReference type="Pfam" id="PF14676"/>
    </source>
</evidence>
<dbReference type="PANTHER" id="PTHR21818:SF0">
    <property type="entry name" value="FANCONI ANEMIA GROUP I PROTEIN"/>
    <property type="match status" value="1"/>
</dbReference>
<evidence type="ECO:0008006" key="6">
    <source>
        <dbReference type="Google" id="ProtNLM"/>
    </source>
</evidence>
<protein>
    <recommendedName>
        <fullName evidence="6">FANCI solenoid 4 domain-containing protein</fullName>
    </recommendedName>
</protein>
<reference evidence="5" key="1">
    <citation type="submission" date="2015-08" db="EMBL/GenBank/DDBJ databases">
        <authorList>
            <person name="Babu N.S."/>
            <person name="Beckwith C.J."/>
            <person name="Beseler K.G."/>
            <person name="Brison A."/>
            <person name="Carone J.V."/>
            <person name="Caskin T.P."/>
            <person name="Diamond M."/>
            <person name="Durham M.E."/>
            <person name="Foxe J.M."/>
            <person name="Go M."/>
            <person name="Henderson B.A."/>
            <person name="Jones I.B."/>
            <person name="McGettigan J.A."/>
            <person name="Micheletti S.J."/>
            <person name="Nasrallah M.E."/>
            <person name="Ortiz D."/>
            <person name="Piller C.R."/>
            <person name="Privatt S.R."/>
            <person name="Schneider S.L."/>
            <person name="Sharp S."/>
            <person name="Smith T.C."/>
            <person name="Stanton J.D."/>
            <person name="Ullery H.E."/>
            <person name="Wilson R.J."/>
            <person name="Serrano M.G."/>
            <person name="Buck G."/>
            <person name="Lee V."/>
            <person name="Wang Y."/>
            <person name="Carvalho R."/>
            <person name="Voegtly L."/>
            <person name="Shi R."/>
            <person name="Duckworth R."/>
            <person name="Johnson A."/>
            <person name="Loviza R."/>
            <person name="Walstead R."/>
            <person name="Shah Z."/>
            <person name="Kiflezghi M."/>
            <person name="Wade K."/>
            <person name="Ball S.L."/>
            <person name="Bradley K.W."/>
            <person name="Asai D.J."/>
            <person name="Bowman C.A."/>
            <person name="Russell D.A."/>
            <person name="Pope W.H."/>
            <person name="Jacobs-Sera D."/>
            <person name="Hendrix R.W."/>
            <person name="Hatfull G.F."/>
        </authorList>
    </citation>
    <scope>NUCLEOTIDE SEQUENCE</scope>
</reference>
<dbReference type="GO" id="GO:0070182">
    <property type="term" value="F:DNA polymerase binding"/>
    <property type="evidence" value="ECO:0007669"/>
    <property type="project" value="TreeGrafter"/>
</dbReference>
<dbReference type="InterPro" id="IPR026171">
    <property type="entry name" value="FANCI"/>
</dbReference>
<dbReference type="GO" id="GO:0006281">
    <property type="term" value="P:DNA repair"/>
    <property type="evidence" value="ECO:0007669"/>
    <property type="project" value="InterPro"/>
</dbReference>
<evidence type="ECO:0000256" key="1">
    <source>
        <dbReference type="SAM" id="MobiDB-lite"/>
    </source>
</evidence>
<feature type="domain" description="FANCI solenoid 4" evidence="3">
    <location>
        <begin position="1079"/>
        <end position="1312"/>
    </location>
</feature>
<gene>
    <name evidence="5" type="ORF">g.14498</name>
</gene>
<evidence type="ECO:0000259" key="4">
    <source>
        <dbReference type="Pfam" id="PF14680"/>
    </source>
</evidence>
<feature type="region of interest" description="Disordered" evidence="1">
    <location>
        <begin position="774"/>
        <end position="809"/>
    </location>
</feature>
<feature type="compositionally biased region" description="Low complexity" evidence="1">
    <location>
        <begin position="779"/>
        <end position="794"/>
    </location>
</feature>
<dbReference type="InterPro" id="IPR029315">
    <property type="entry name" value="FANCI_S2"/>
</dbReference>
<evidence type="ECO:0000259" key="3">
    <source>
        <dbReference type="Pfam" id="PF14678"/>
    </source>
</evidence>
<sequence>MLDHLVAEAAAFLTGEGPVQDGTQLTTLALQLGLQEATEYLRGIESWPDFLVKLRAVLVATRPGIGPDSFQLSPLRLAVLATGCERLHGPHPSGSDQETAELLRLLEIEISHGSQVLAGLLQTEALSGPVAVFKSGSSSALMALDFVCHCLVLLSVQEWPLALKTWEGITGADWPEGHLGRVASSLASVARNAGQYKAVVAACLRQLVAAGTEDLDAGVSVLLSTAGKHACRDHVLQGLYRVASEAGAGSDLVRAFLEHLGAQSRLDSAMGQAWLRLLACGGLAPGCWAVAATLSLAATPRFAATVPDSILAALRREHSEREVPWFPPGAATPMFRAVLDFLDLPAEEWPSVPATPLLAVALSLLRDQGTDVRGVTRGAARGAVSTAAAGVEGQPATHAELGSCLLLALFRTHPSLRPGILQVLQALILSNQESHGATTCFARLVRQEGPLLADHASELRGMLDNLGSLSPDTGLALLLGVWPLARDKQGIKDQLVAVLRRAMFGQRQGTALLAVRAFLLLVAEEMTGGAGSADPGAAERAPLIQPSMSQRATLCSSDGPGVTLLHELLGSLRRCLSQGVAVRAAVYAGIPHLLRADGTASSAVLEMLLDQLHCLRRSAEEGEQAAPPLDLDQCIADKDGPAKPSILEPLPELLSCIMDICDPWGTAAQGTVSKDLSEEFSSLLLQIADATLEIFDIDATTEMSPATQTGAANLMRAHLLSGLLEVGMEGYIRRLTGASQAFSDTHDAGQQLLLMFRQRQRLWGLVRESQSKKSGGVGEAAAARSGEARPAPRSGRSGGTVPNGPPSGPSSAFSLDCLLHMLTAIVEDGLALAAPTSAAPVAEDGAGAMCPHRALARDPGFQILTLESTTRMLRRAATCGTAEAIRAGIVSDKGLERTAMSMLQVPDWMALARPAYRTIEIVVSARAGQQGTGPRAVAESQLTQVAMACLHQLLAMPRGADEGEALLGCISNAATPPSPGGSVAEDGVQGILGILESLCQAGCSREVELWCAAWRQALRWMPDAAGAAARASPVVCAAHPRTSTQAAMSAASTALLHAEWEGRCADGGSQPSRSPLAFLAQVASRVAGLVGSSAPSPAESEEEEALPWINTGTVAQVADALVSLLEAELSRAERAVAWLAPGSAAFGSQEAATCSKLLQLVEVLSVLLGARPESGSLADALARLCTRLYRCVAATSRAHLAGKRGREAATSLPPGYLDLVARVNAAFTPSVYACVQEAQAAAGEGARPEGGKRARAAAGRLTRRVRKESQVVPALVFQIEEHEKQLIRLSRAGRLNLMLTAKRATNRDFKIQLASGRQPLAERCAA</sequence>
<dbReference type="EMBL" id="GDKF01010367">
    <property type="protein sequence ID" value="JAT68255.1"/>
    <property type="molecule type" value="Transcribed_RNA"/>
</dbReference>
<proteinExistence type="predicted"/>
<dbReference type="PANTHER" id="PTHR21818">
    <property type="entry name" value="BC025462 PROTEIN"/>
    <property type="match status" value="1"/>
</dbReference>